<keyword evidence="1" id="KW-0472">Membrane</keyword>
<dbReference type="PROSITE" id="PS51257">
    <property type="entry name" value="PROKAR_LIPOPROTEIN"/>
    <property type="match status" value="1"/>
</dbReference>
<keyword evidence="4" id="KW-1185">Reference proteome</keyword>
<dbReference type="InterPro" id="IPR054513">
    <property type="entry name" value="Dret_0059-like_sensor"/>
</dbReference>
<dbReference type="RefSeq" id="WP_274925369.1">
    <property type="nucleotide sequence ID" value="NZ_JAKELO010000002.1"/>
</dbReference>
<feature type="transmembrane region" description="Helical" evidence="1">
    <location>
        <begin position="7"/>
        <end position="29"/>
    </location>
</feature>
<comment type="caution">
    <text evidence="3">The sequence shown here is derived from an EMBL/GenBank/DDBJ whole genome shotgun (WGS) entry which is preliminary data.</text>
</comment>
<evidence type="ECO:0000259" key="2">
    <source>
        <dbReference type="Pfam" id="PF22309"/>
    </source>
</evidence>
<keyword evidence="1" id="KW-0812">Transmembrane</keyword>
<evidence type="ECO:0000313" key="3">
    <source>
        <dbReference type="EMBL" id="MDE4908756.1"/>
    </source>
</evidence>
<reference evidence="3" key="1">
    <citation type="submission" date="2022-01" db="EMBL/GenBank/DDBJ databases">
        <title>Draft genome of Methanogenium marinum DSM 15558.</title>
        <authorList>
            <person name="Chen S.-C."/>
            <person name="You Y.-T."/>
        </authorList>
    </citation>
    <scope>NUCLEOTIDE SEQUENCE</scope>
    <source>
        <strain evidence="3">DSM 15558</strain>
    </source>
</reference>
<sequence>MKADTGPITTIISIFIAAALISSVIFTAGCLHTEESPAPTCDDTAAHAEMQQILSTLQGDINTRLLILDTTAAETAGELSEMGLDASCACNYVPLSTLLYAAPSCKTVITVGRDGTVLTGLPASKTDMLIGKNLGNQTVIQELFSTRQALMSDLFPLAQGGYASVIEYPVFNEEEKLAGLVSLSFAPDVIIGEYAVPAVEDTPYTIMAAQTDGRVLYDADPEEIGKETFNESLYEDFPEILDFAHHYAGNWSGYDTYAFYDTGFGEVVQKEAYWTTIGIHGTEWRLIIIRET</sequence>
<keyword evidence="1" id="KW-1133">Transmembrane helix</keyword>
<proteinExistence type="predicted"/>
<dbReference type="EMBL" id="JAKELO010000002">
    <property type="protein sequence ID" value="MDE4908756.1"/>
    <property type="molecule type" value="Genomic_DNA"/>
</dbReference>
<dbReference type="Proteomes" id="UP001143747">
    <property type="component" value="Unassembled WGS sequence"/>
</dbReference>
<dbReference type="AlphaFoldDB" id="A0A9Q4PXL1"/>
<gene>
    <name evidence="3" type="ORF">L0665_09070</name>
</gene>
<evidence type="ECO:0000313" key="4">
    <source>
        <dbReference type="Proteomes" id="UP001143747"/>
    </source>
</evidence>
<evidence type="ECO:0000256" key="1">
    <source>
        <dbReference type="SAM" id="Phobius"/>
    </source>
</evidence>
<accession>A0A9Q4PXL1</accession>
<dbReference type="Pfam" id="PF22309">
    <property type="entry name" value="HK-GC-Chemotax_sensor"/>
    <property type="match status" value="1"/>
</dbReference>
<name>A0A9Q4PXL1_9EURY</name>
<organism evidence="3 4">
    <name type="scientific">Methanogenium marinum</name>
    <dbReference type="NCBI Taxonomy" id="348610"/>
    <lineage>
        <taxon>Archaea</taxon>
        <taxon>Methanobacteriati</taxon>
        <taxon>Methanobacteriota</taxon>
        <taxon>Stenosarchaea group</taxon>
        <taxon>Methanomicrobia</taxon>
        <taxon>Methanomicrobiales</taxon>
        <taxon>Methanomicrobiaceae</taxon>
        <taxon>Methanogenium</taxon>
    </lineage>
</organism>
<feature type="domain" description="Dret-0059-like sensor" evidence="2">
    <location>
        <begin position="65"/>
        <end position="187"/>
    </location>
</feature>
<protein>
    <recommendedName>
        <fullName evidence="2">Dret-0059-like sensor domain-containing protein</fullName>
    </recommendedName>
</protein>